<dbReference type="SUPFAM" id="SSF53098">
    <property type="entry name" value="Ribonuclease H-like"/>
    <property type="match status" value="1"/>
</dbReference>
<sequence>MVSQISSYLLELNEIEERLLVSKVGNDRWRSPEAPFLKINFDIAFKAHFTKSYSGLVVRDDRSRVIGKKVILMTEAFACLQALKLGVEMGLRDVIIEGDSLTVIKKGWIRGENLNLGQRDLVAIVTLEARDNLVRGVEGEDEVVGL</sequence>
<keyword evidence="3" id="KW-1185">Reference proteome</keyword>
<dbReference type="InterPro" id="IPR002156">
    <property type="entry name" value="RNaseH_domain"/>
</dbReference>
<dbReference type="AlphaFoldDB" id="A0A5B6V0U0"/>
<name>A0A5B6V0U0_9ROSI</name>
<dbReference type="InterPro" id="IPR012337">
    <property type="entry name" value="RNaseH-like_sf"/>
</dbReference>
<organism evidence="2 3">
    <name type="scientific">Gossypium australe</name>
    <dbReference type="NCBI Taxonomy" id="47621"/>
    <lineage>
        <taxon>Eukaryota</taxon>
        <taxon>Viridiplantae</taxon>
        <taxon>Streptophyta</taxon>
        <taxon>Embryophyta</taxon>
        <taxon>Tracheophyta</taxon>
        <taxon>Spermatophyta</taxon>
        <taxon>Magnoliopsida</taxon>
        <taxon>eudicotyledons</taxon>
        <taxon>Gunneridae</taxon>
        <taxon>Pentapetalae</taxon>
        <taxon>rosids</taxon>
        <taxon>malvids</taxon>
        <taxon>Malvales</taxon>
        <taxon>Malvaceae</taxon>
        <taxon>Malvoideae</taxon>
        <taxon>Gossypium</taxon>
    </lineage>
</organism>
<evidence type="ECO:0000259" key="1">
    <source>
        <dbReference type="Pfam" id="PF13456"/>
    </source>
</evidence>
<dbReference type="InterPro" id="IPR052929">
    <property type="entry name" value="RNase_H-like_EbsB-rel"/>
</dbReference>
<gene>
    <name evidence="2" type="ORF">EPI10_029134</name>
</gene>
<dbReference type="PANTHER" id="PTHR47074:SF61">
    <property type="entry name" value="RNASE H TYPE-1 DOMAIN-CONTAINING PROTEIN"/>
    <property type="match status" value="1"/>
</dbReference>
<evidence type="ECO:0000313" key="3">
    <source>
        <dbReference type="Proteomes" id="UP000325315"/>
    </source>
</evidence>
<reference evidence="3" key="1">
    <citation type="journal article" date="2019" name="Plant Biotechnol. J.">
        <title>Genome sequencing of the Australian wild diploid species Gossypium australe highlights disease resistance and delayed gland morphogenesis.</title>
        <authorList>
            <person name="Cai Y."/>
            <person name="Cai X."/>
            <person name="Wang Q."/>
            <person name="Wang P."/>
            <person name="Zhang Y."/>
            <person name="Cai C."/>
            <person name="Xu Y."/>
            <person name="Wang K."/>
            <person name="Zhou Z."/>
            <person name="Wang C."/>
            <person name="Geng S."/>
            <person name="Li B."/>
            <person name="Dong Q."/>
            <person name="Hou Y."/>
            <person name="Wang H."/>
            <person name="Ai P."/>
            <person name="Liu Z."/>
            <person name="Yi F."/>
            <person name="Sun M."/>
            <person name="An G."/>
            <person name="Cheng J."/>
            <person name="Zhang Y."/>
            <person name="Shi Q."/>
            <person name="Xie Y."/>
            <person name="Shi X."/>
            <person name="Chang Y."/>
            <person name="Huang F."/>
            <person name="Chen Y."/>
            <person name="Hong S."/>
            <person name="Mi L."/>
            <person name="Sun Q."/>
            <person name="Zhang L."/>
            <person name="Zhou B."/>
            <person name="Peng R."/>
            <person name="Zhang X."/>
            <person name="Liu F."/>
        </authorList>
    </citation>
    <scope>NUCLEOTIDE SEQUENCE [LARGE SCALE GENOMIC DNA]</scope>
    <source>
        <strain evidence="3">cv. PA1801</strain>
    </source>
</reference>
<dbReference type="CDD" id="cd06222">
    <property type="entry name" value="RNase_H_like"/>
    <property type="match status" value="1"/>
</dbReference>
<dbReference type="InterPro" id="IPR044730">
    <property type="entry name" value="RNase_H-like_dom_plant"/>
</dbReference>
<dbReference type="GO" id="GO:0004523">
    <property type="term" value="F:RNA-DNA hybrid ribonuclease activity"/>
    <property type="evidence" value="ECO:0007669"/>
    <property type="project" value="InterPro"/>
</dbReference>
<dbReference type="GO" id="GO:0003676">
    <property type="term" value="F:nucleic acid binding"/>
    <property type="evidence" value="ECO:0007669"/>
    <property type="project" value="InterPro"/>
</dbReference>
<evidence type="ECO:0000313" key="2">
    <source>
        <dbReference type="EMBL" id="KAA3462671.1"/>
    </source>
</evidence>
<dbReference type="EMBL" id="SMMG02000009">
    <property type="protein sequence ID" value="KAA3462671.1"/>
    <property type="molecule type" value="Genomic_DNA"/>
</dbReference>
<accession>A0A5B6V0U0</accession>
<proteinExistence type="predicted"/>
<dbReference type="PANTHER" id="PTHR47074">
    <property type="entry name" value="BNAC02G40300D PROTEIN"/>
    <property type="match status" value="1"/>
</dbReference>
<dbReference type="OrthoDB" id="972196at2759"/>
<comment type="caution">
    <text evidence="2">The sequence shown here is derived from an EMBL/GenBank/DDBJ whole genome shotgun (WGS) entry which is preliminary data.</text>
</comment>
<protein>
    <submittedName>
        <fullName evidence="2">TOM1-like protein 2</fullName>
    </submittedName>
</protein>
<dbReference type="Pfam" id="PF13456">
    <property type="entry name" value="RVT_3"/>
    <property type="match status" value="1"/>
</dbReference>
<dbReference type="Proteomes" id="UP000325315">
    <property type="component" value="Unassembled WGS sequence"/>
</dbReference>
<feature type="domain" description="RNase H type-1" evidence="1">
    <location>
        <begin position="40"/>
        <end position="106"/>
    </location>
</feature>